<dbReference type="CDD" id="cd04369">
    <property type="entry name" value="Bromodomain"/>
    <property type="match status" value="1"/>
</dbReference>
<dbReference type="InterPro" id="IPR036427">
    <property type="entry name" value="Bromodomain-like_sf"/>
</dbReference>
<dbReference type="PROSITE" id="PS50014">
    <property type="entry name" value="BROMODOMAIN_2"/>
    <property type="match status" value="1"/>
</dbReference>
<evidence type="ECO:0000259" key="3">
    <source>
        <dbReference type="PROSITE" id="PS50014"/>
    </source>
</evidence>
<evidence type="ECO:0000313" key="5">
    <source>
        <dbReference type="Proteomes" id="UP001470230"/>
    </source>
</evidence>
<proteinExistence type="predicted"/>
<keyword evidence="1 2" id="KW-0103">Bromodomain</keyword>
<name>A0ABR2K8U0_9EUKA</name>
<reference evidence="4 5" key="1">
    <citation type="submission" date="2024-04" db="EMBL/GenBank/DDBJ databases">
        <title>Tritrichomonas musculus Genome.</title>
        <authorList>
            <person name="Alves-Ferreira E."/>
            <person name="Grigg M."/>
            <person name="Lorenzi H."/>
            <person name="Galac M."/>
        </authorList>
    </citation>
    <scope>NUCLEOTIDE SEQUENCE [LARGE SCALE GENOMIC DNA]</scope>
    <source>
        <strain evidence="4 5">EAF2021</strain>
    </source>
</reference>
<sequence length="230" mass="26886">MKKDSFIPLAQKVMEKVMKHPCARPFMAPLVPGENCPDDYLEIIKNPIDLSTINKQLKAKKYRSFKEWYNSVSLIWSNVKSYYEEEDFMITMADEVETIFENELQSQKIYQNVDDWWKEVIRLQEKIGKLNNNPPEKIAYSFSGLSPTKKLSNQLYTNKEVKQFIHAVKLMKNPTDQEDLINIIGDMQPELKSNGNTVNVDVYKLCPTTFVAAKEYVRNTLKNEEIEYPK</sequence>
<dbReference type="Pfam" id="PF00439">
    <property type="entry name" value="Bromodomain"/>
    <property type="match status" value="1"/>
</dbReference>
<gene>
    <name evidence="4" type="ORF">M9Y10_038276</name>
</gene>
<dbReference type="InterPro" id="IPR001487">
    <property type="entry name" value="Bromodomain"/>
</dbReference>
<evidence type="ECO:0000313" key="4">
    <source>
        <dbReference type="EMBL" id="KAK8887238.1"/>
    </source>
</evidence>
<evidence type="ECO:0000256" key="2">
    <source>
        <dbReference type="PROSITE-ProRule" id="PRU00035"/>
    </source>
</evidence>
<dbReference type="EMBL" id="JAPFFF010000006">
    <property type="protein sequence ID" value="KAK8887238.1"/>
    <property type="molecule type" value="Genomic_DNA"/>
</dbReference>
<comment type="caution">
    <text evidence="4">The sequence shown here is derived from an EMBL/GenBank/DDBJ whole genome shotgun (WGS) entry which is preliminary data.</text>
</comment>
<dbReference type="Proteomes" id="UP001470230">
    <property type="component" value="Unassembled WGS sequence"/>
</dbReference>
<protein>
    <recommendedName>
        <fullName evidence="3">Bromo domain-containing protein</fullName>
    </recommendedName>
</protein>
<feature type="domain" description="Bromo" evidence="3">
    <location>
        <begin position="18"/>
        <end position="90"/>
    </location>
</feature>
<evidence type="ECO:0000256" key="1">
    <source>
        <dbReference type="ARBA" id="ARBA00023117"/>
    </source>
</evidence>
<dbReference type="Gene3D" id="1.20.920.10">
    <property type="entry name" value="Bromodomain-like"/>
    <property type="match status" value="1"/>
</dbReference>
<dbReference type="PANTHER" id="PTHR45926">
    <property type="entry name" value="OSJNBA0053K19.4 PROTEIN"/>
    <property type="match status" value="1"/>
</dbReference>
<organism evidence="4 5">
    <name type="scientific">Tritrichomonas musculus</name>
    <dbReference type="NCBI Taxonomy" id="1915356"/>
    <lineage>
        <taxon>Eukaryota</taxon>
        <taxon>Metamonada</taxon>
        <taxon>Parabasalia</taxon>
        <taxon>Tritrichomonadida</taxon>
        <taxon>Tritrichomonadidae</taxon>
        <taxon>Tritrichomonas</taxon>
    </lineage>
</organism>
<keyword evidence="5" id="KW-1185">Reference proteome</keyword>
<dbReference type="SUPFAM" id="SSF47370">
    <property type="entry name" value="Bromodomain"/>
    <property type="match status" value="1"/>
</dbReference>
<dbReference type="PRINTS" id="PR00503">
    <property type="entry name" value="BROMODOMAIN"/>
</dbReference>
<dbReference type="SMART" id="SM00297">
    <property type="entry name" value="BROMO"/>
    <property type="match status" value="1"/>
</dbReference>
<accession>A0ABR2K8U0</accession>